<dbReference type="PANTHER" id="PTHR37461:SF1">
    <property type="entry name" value="ANTI-SIGMA-K FACTOR RSKA"/>
    <property type="match status" value="1"/>
</dbReference>
<keyword evidence="2" id="KW-0812">Transmembrane</keyword>
<name>A0A6N9H3Y6_9MICO</name>
<dbReference type="Proteomes" id="UP000469215">
    <property type="component" value="Unassembled WGS sequence"/>
</dbReference>
<comment type="caution">
    <text evidence="4">The sequence shown here is derived from an EMBL/GenBank/DDBJ whole genome shotgun (WGS) entry which is preliminary data.</text>
</comment>
<feature type="domain" description="Anti-sigma K factor RskA C-terminal" evidence="3">
    <location>
        <begin position="145"/>
        <end position="286"/>
    </location>
</feature>
<evidence type="ECO:0000256" key="2">
    <source>
        <dbReference type="SAM" id="Phobius"/>
    </source>
</evidence>
<dbReference type="InterPro" id="IPR018764">
    <property type="entry name" value="RskA_C"/>
</dbReference>
<reference evidence="4 5" key="1">
    <citation type="submission" date="2020-01" db="EMBL/GenBank/DDBJ databases">
        <authorList>
            <person name="Deng T."/>
        </authorList>
    </citation>
    <scope>NUCLEOTIDE SEQUENCE [LARGE SCALE GENOMIC DNA]</scope>
    <source>
        <strain evidence="4 5">5221</strain>
    </source>
</reference>
<dbReference type="RefSeq" id="WP_160952161.1">
    <property type="nucleotide sequence ID" value="NZ_WWEQ01000004.1"/>
</dbReference>
<feature type="region of interest" description="Disordered" evidence="1">
    <location>
        <begin position="1"/>
        <end position="133"/>
    </location>
</feature>
<evidence type="ECO:0000313" key="4">
    <source>
        <dbReference type="EMBL" id="MYM18720.1"/>
    </source>
</evidence>
<evidence type="ECO:0000259" key="3">
    <source>
        <dbReference type="Pfam" id="PF10099"/>
    </source>
</evidence>
<feature type="compositionally biased region" description="Basic and acidic residues" evidence="1">
    <location>
        <begin position="20"/>
        <end position="44"/>
    </location>
</feature>
<feature type="transmembrane region" description="Helical" evidence="2">
    <location>
        <begin position="139"/>
        <end position="159"/>
    </location>
</feature>
<keyword evidence="2" id="KW-0472">Membrane</keyword>
<dbReference type="GO" id="GO:0005886">
    <property type="term" value="C:plasma membrane"/>
    <property type="evidence" value="ECO:0007669"/>
    <property type="project" value="InterPro"/>
</dbReference>
<dbReference type="InterPro" id="IPR051474">
    <property type="entry name" value="Anti-sigma-K/W_factor"/>
</dbReference>
<keyword evidence="5" id="KW-1185">Reference proteome</keyword>
<accession>A0A6N9H3Y6</accession>
<dbReference type="GO" id="GO:0016989">
    <property type="term" value="F:sigma factor antagonist activity"/>
    <property type="evidence" value="ECO:0007669"/>
    <property type="project" value="TreeGrafter"/>
</dbReference>
<dbReference type="Pfam" id="PF10099">
    <property type="entry name" value="RskA_C"/>
    <property type="match status" value="1"/>
</dbReference>
<proteinExistence type="predicted"/>
<organism evidence="4 5">
    <name type="scientific">Brevibacterium rongguiense</name>
    <dbReference type="NCBI Taxonomy" id="2695267"/>
    <lineage>
        <taxon>Bacteria</taxon>
        <taxon>Bacillati</taxon>
        <taxon>Actinomycetota</taxon>
        <taxon>Actinomycetes</taxon>
        <taxon>Micrococcales</taxon>
        <taxon>Brevibacteriaceae</taxon>
        <taxon>Brevibacterium</taxon>
    </lineage>
</organism>
<sequence length="291" mass="29745">MTDDREYLAAGLAAGGLDPDDQRAAEELERTDPGFRAQADEYREALAGLVASGPPEPIGADLERSILAIPQDHPREKAQGGSPASPPDEPSLVGGEAGDHGARGPRKTGGEAGTQAENEAGAPVADLGERRRAGRGRGARTWAALGAAAAVIAIAALGITTVRAVGEREEAQQQLSATRAQAEQSNRLLTAPDLRSGELKVKGGGTVDVSYSTAERLMMVAPQQLASPGDDRSLQLWIIADGKAASAGLLAQRSAVFEPPEFEKGAVLGLTVEPAGGSPAPTSAPVGSLTL</sequence>
<protein>
    <recommendedName>
        <fullName evidence="3">Anti-sigma K factor RskA C-terminal domain-containing protein</fullName>
    </recommendedName>
</protein>
<keyword evidence="2" id="KW-1133">Transmembrane helix</keyword>
<evidence type="ECO:0000313" key="5">
    <source>
        <dbReference type="Proteomes" id="UP000469215"/>
    </source>
</evidence>
<dbReference type="PANTHER" id="PTHR37461">
    <property type="entry name" value="ANTI-SIGMA-K FACTOR RSKA"/>
    <property type="match status" value="1"/>
</dbReference>
<dbReference type="GO" id="GO:0006417">
    <property type="term" value="P:regulation of translation"/>
    <property type="evidence" value="ECO:0007669"/>
    <property type="project" value="TreeGrafter"/>
</dbReference>
<dbReference type="EMBL" id="WWEQ01000004">
    <property type="protein sequence ID" value="MYM18720.1"/>
    <property type="molecule type" value="Genomic_DNA"/>
</dbReference>
<evidence type="ECO:0000256" key="1">
    <source>
        <dbReference type="SAM" id="MobiDB-lite"/>
    </source>
</evidence>
<dbReference type="AlphaFoldDB" id="A0A6N9H3Y6"/>
<feature type="compositionally biased region" description="Low complexity" evidence="1">
    <location>
        <begin position="8"/>
        <end position="17"/>
    </location>
</feature>
<gene>
    <name evidence="4" type="ORF">GSY69_01680</name>
</gene>